<dbReference type="InterPro" id="IPR051038">
    <property type="entry name" value="RMT2/GAMT_Mtase"/>
</dbReference>
<feature type="region of interest" description="Disordered" evidence="7">
    <location>
        <begin position="859"/>
        <end position="902"/>
    </location>
</feature>
<feature type="compositionally biased region" description="Basic and acidic residues" evidence="7">
    <location>
        <begin position="1263"/>
        <end position="1272"/>
    </location>
</feature>
<dbReference type="SMART" id="SM00248">
    <property type="entry name" value="ANK"/>
    <property type="match status" value="3"/>
</dbReference>
<feature type="region of interest" description="Disordered" evidence="7">
    <location>
        <begin position="1020"/>
        <end position="1069"/>
    </location>
</feature>
<feature type="compositionally biased region" description="Low complexity" evidence="7">
    <location>
        <begin position="1027"/>
        <end position="1068"/>
    </location>
</feature>
<keyword evidence="11" id="KW-1185">Reference proteome</keyword>
<name>A0AAD4DLQ7_9FUNG</name>
<dbReference type="Proteomes" id="UP001194580">
    <property type="component" value="Unassembled WGS sequence"/>
</dbReference>
<evidence type="ECO:0000313" key="10">
    <source>
        <dbReference type="EMBL" id="KAG0281318.1"/>
    </source>
</evidence>
<evidence type="ECO:0000256" key="6">
    <source>
        <dbReference type="SAM" id="Coils"/>
    </source>
</evidence>
<evidence type="ECO:0008006" key="12">
    <source>
        <dbReference type="Google" id="ProtNLM"/>
    </source>
</evidence>
<dbReference type="GO" id="GO:0005634">
    <property type="term" value="C:nucleus"/>
    <property type="evidence" value="ECO:0007669"/>
    <property type="project" value="TreeGrafter"/>
</dbReference>
<evidence type="ECO:0000256" key="2">
    <source>
        <dbReference type="ARBA" id="ARBA00022679"/>
    </source>
</evidence>
<dbReference type="CDD" id="cd02440">
    <property type="entry name" value="AdoMet_MTases"/>
    <property type="match status" value="1"/>
</dbReference>
<dbReference type="InterPro" id="IPR002110">
    <property type="entry name" value="Ankyrin_rpt"/>
</dbReference>
<dbReference type="PROSITE" id="PS50088">
    <property type="entry name" value="ANK_REPEAT"/>
    <property type="match status" value="1"/>
</dbReference>
<dbReference type="GO" id="GO:0032259">
    <property type="term" value="P:methylation"/>
    <property type="evidence" value="ECO:0007669"/>
    <property type="project" value="UniProtKB-KW"/>
</dbReference>
<feature type="domain" description="Ras-GEF" evidence="8">
    <location>
        <begin position="640"/>
        <end position="925"/>
    </location>
</feature>
<evidence type="ECO:0000259" key="9">
    <source>
        <dbReference type="PROSITE" id="PS51559"/>
    </source>
</evidence>
<protein>
    <recommendedName>
        <fullName evidence="12">Arginine N-methyltransferase 2</fullName>
    </recommendedName>
</protein>
<dbReference type="GO" id="GO:0005085">
    <property type="term" value="F:guanyl-nucleotide exchange factor activity"/>
    <property type="evidence" value="ECO:0007669"/>
    <property type="project" value="UniProtKB-KW"/>
</dbReference>
<proteinExistence type="predicted"/>
<feature type="region of interest" description="Disordered" evidence="7">
    <location>
        <begin position="957"/>
        <end position="986"/>
    </location>
</feature>
<feature type="compositionally biased region" description="Low complexity" evidence="7">
    <location>
        <begin position="447"/>
        <end position="474"/>
    </location>
</feature>
<dbReference type="PROSITE" id="PS51559">
    <property type="entry name" value="SAM_RMT2"/>
    <property type="match status" value="1"/>
</dbReference>
<dbReference type="InterPro" id="IPR036770">
    <property type="entry name" value="Ankyrin_rpt-contain_sf"/>
</dbReference>
<dbReference type="PANTHER" id="PTHR32379">
    <property type="entry name" value="GUANIDINOACETATE N-METHYLTRANSFERASE"/>
    <property type="match status" value="1"/>
</dbReference>
<reference evidence="10" key="1">
    <citation type="journal article" date="2020" name="Fungal Divers.">
        <title>Resolving the Mortierellaceae phylogeny through synthesis of multi-gene phylogenetics and phylogenomics.</title>
        <authorList>
            <person name="Vandepol N."/>
            <person name="Liber J."/>
            <person name="Desiro A."/>
            <person name="Na H."/>
            <person name="Kennedy M."/>
            <person name="Barry K."/>
            <person name="Grigoriev I.V."/>
            <person name="Miller A.N."/>
            <person name="O'Donnell K."/>
            <person name="Stajich J.E."/>
            <person name="Bonito G."/>
        </authorList>
    </citation>
    <scope>NUCLEOTIDE SEQUENCE</scope>
    <source>
        <strain evidence="10">NRRL 28262</strain>
    </source>
</reference>
<comment type="caution">
    <text evidence="10">The sequence shown here is derived from an EMBL/GenBank/DDBJ whole genome shotgun (WGS) entry which is preliminary data.</text>
</comment>
<dbReference type="SUPFAM" id="SSF53335">
    <property type="entry name" value="S-adenosyl-L-methionine-dependent methyltransferases"/>
    <property type="match status" value="1"/>
</dbReference>
<dbReference type="Pfam" id="PF00617">
    <property type="entry name" value="RasGEF"/>
    <property type="match status" value="1"/>
</dbReference>
<feature type="compositionally biased region" description="Basic and acidic residues" evidence="7">
    <location>
        <begin position="1233"/>
        <end position="1256"/>
    </location>
</feature>
<feature type="compositionally biased region" description="Acidic residues" evidence="7">
    <location>
        <begin position="1217"/>
        <end position="1232"/>
    </location>
</feature>
<dbReference type="SUPFAM" id="SSF48403">
    <property type="entry name" value="Ankyrin repeat"/>
    <property type="match status" value="1"/>
</dbReference>
<dbReference type="GO" id="GO:0019702">
    <property type="term" value="F:protein arginine N5-methyltransferase activity"/>
    <property type="evidence" value="ECO:0007669"/>
    <property type="project" value="TreeGrafter"/>
</dbReference>
<dbReference type="InterPro" id="IPR023578">
    <property type="entry name" value="Ras_GEF_dom_sf"/>
</dbReference>
<dbReference type="GO" id="GO:0007264">
    <property type="term" value="P:small GTPase-mediated signal transduction"/>
    <property type="evidence" value="ECO:0007669"/>
    <property type="project" value="InterPro"/>
</dbReference>
<feature type="compositionally biased region" description="Low complexity" evidence="7">
    <location>
        <begin position="346"/>
        <end position="365"/>
    </location>
</feature>
<feature type="compositionally biased region" description="Low complexity" evidence="7">
    <location>
        <begin position="882"/>
        <end position="894"/>
    </location>
</feature>
<dbReference type="PROSITE" id="PS50297">
    <property type="entry name" value="ANK_REP_REGION"/>
    <property type="match status" value="1"/>
</dbReference>
<dbReference type="InterPro" id="IPR036964">
    <property type="entry name" value="RASGEF_cat_dom_sf"/>
</dbReference>
<dbReference type="InterPro" id="IPR001895">
    <property type="entry name" value="RASGEF_cat_dom"/>
</dbReference>
<feature type="coiled-coil region" evidence="6">
    <location>
        <begin position="573"/>
        <end position="604"/>
    </location>
</feature>
<feature type="compositionally biased region" description="Pro residues" evidence="7">
    <location>
        <begin position="210"/>
        <end position="231"/>
    </location>
</feature>
<feature type="region of interest" description="Disordered" evidence="7">
    <location>
        <begin position="210"/>
        <end position="244"/>
    </location>
</feature>
<dbReference type="Gene3D" id="3.40.50.150">
    <property type="entry name" value="Vaccinia Virus protein VP39"/>
    <property type="match status" value="1"/>
</dbReference>
<gene>
    <name evidence="10" type="ORF">BGZ95_004955</name>
</gene>
<dbReference type="Pfam" id="PF12796">
    <property type="entry name" value="Ank_2"/>
    <property type="match status" value="1"/>
</dbReference>
<evidence type="ECO:0000256" key="7">
    <source>
        <dbReference type="SAM" id="MobiDB-lite"/>
    </source>
</evidence>
<feature type="compositionally biased region" description="Pro residues" evidence="7">
    <location>
        <begin position="307"/>
        <end position="319"/>
    </location>
</feature>
<dbReference type="InterPro" id="IPR029063">
    <property type="entry name" value="SAM-dependent_MTases_sf"/>
</dbReference>
<keyword evidence="6" id="KW-0175">Coiled coil</keyword>
<dbReference type="Gene3D" id="1.10.840.10">
    <property type="entry name" value="Ras guanine-nucleotide exchange factors catalytic domain"/>
    <property type="match status" value="1"/>
</dbReference>
<dbReference type="InterPro" id="IPR026480">
    <property type="entry name" value="RMT2_dom"/>
</dbReference>
<feature type="repeat" description="ANK" evidence="4">
    <location>
        <begin position="1139"/>
        <end position="1171"/>
    </location>
</feature>
<accession>A0AAD4DLQ7</accession>
<keyword evidence="1" id="KW-0489">Methyltransferase</keyword>
<feature type="domain" description="RMT2" evidence="9">
    <location>
        <begin position="1272"/>
        <end position="1491"/>
    </location>
</feature>
<dbReference type="FunFam" id="3.40.50.150:FF:000135">
    <property type="entry name" value="Arginine N-methyltransferase 2"/>
    <property type="match status" value="1"/>
</dbReference>
<evidence type="ECO:0000256" key="5">
    <source>
        <dbReference type="PROSITE-ProRule" id="PRU00168"/>
    </source>
</evidence>
<dbReference type="SUPFAM" id="SSF48366">
    <property type="entry name" value="Ras GEF"/>
    <property type="match status" value="1"/>
</dbReference>
<sequence length="1491" mass="164270">MDELQGLLTKAAEALCAGHTKDAYFGYLDILDTAALELRKIKFIANVAITSPSTASLLTIARKTVVSAQEILAKHDATIAAAIPERKLSSPSYRKASLSRHSVRLNSGQARTVTMLTEQLQAAAAAMNTGNTILSSVPSLGAPTASSATSSATSTATSTATCTATCTATVTSIATADVPPPRRQTLPTISEPLQTLPMISEPLQTLPTIPEPPQELPTIPEPPQELPTTPEPPHELPTLPEPLELPTLPEPLQTLPTIPAPLRTLPTLPEPLASSIRQAGYSSLKTASVSPVIYSPLLRSTSNGSIPPKPSRRPPPSPPSDMSFMESNESCTIDEELHAIHSIQGSPSEPSSSLDSPSELRSSLDNDSIPQPKPPLPPKPAHLHRKISEMRSTGEDLYLDDDDDTDDDGSESDVVQGSARSPGHQALLRKSSSPSIAIPNSKRRPGPSVSVPVSPTHSPTNIPSSSPSSHDNQSFSQIRYSLLRQSSVGTLMTVIPEGCVDPTNMVEAERVNKEDEDQLTQKTYGPSDHIPMIPLSPLRTTHRSLVEKEKSWSAMLADTKQKLQAMATHTRLLDDIDESMSIEEQEYQQERRQEDENLTQLVLEDLHKCNLQIGNVMSTITKVRELLYRSASTTSILEFQPYLIAYQLTLVESAIFLEIPSSAFLTHSAKTPHRCITASTDFFNYLTRMIEYSILFPPEASGRAQSINHWIKVAVKLHELENFQTLKAVLCALGTPPIKRLKRTWSFLPRKSANKLETLSELMSEARNYGRYREMMNSLCAGTICSSSTGEVTSPAFSDSSSVSSSSISGSRFDILGSWTSSDIKAKEAARRPMVPFIGTFIMDMTYLLAAVKKSSFQGVPPRSAQVPATSSLRESSIPADSNDNNTNHSNNSNMPQFRPEDDPRIQDLLMTLSAYQAGPKYSPQPPKAYIKASLKGQHHFRAPSLSSALQMTTKYRNNDRDRQSFDEDEDDTLSGGSGGQNGVGGGIRSAQQLVLHYLLTRPWVPERMVDELSTIREPSKVNKNASSPSTSSVSSTSSGTSISSWSSLSTGSSLYSQSTATSSSLSSGMDLRIMSSRDETQRNPVPESNMVKTEEVIDASAEEVAKSQALMQAVAEGKVEVVEKLLKDGANHSARAAHGRTMLHFATMIGSLPIVKLLLSYGHPWNLVDDDYKSVGDYAKSFNQPEIYEFLLEEGVRTELLMGLMQRKLKLELLEAQEDDEEEEEQDEDKDQESKEEKDTKDATSTEQEDQARTSEEEEEEPASKKQKVETLPDVPNAEYLAQPLQYTEDGDRLLDAEKNGVMMGWELPLMIRHAEVISPEKGLRVLNVGFGLGLVDTELQKYSPAQHTIIEAHPDVYAHMIRQGWDKKPGVKILFGRWQDVIDQLEVYDGIFFDTFGEFYEDLRSFHEIVPNHLEEGGIYSYFNGLGATNQFFHAVYNRISELELGEMGFSVEYEEMDIGLKEEEWNGVKRAYWTLDKYYLPICRLDGF</sequence>
<organism evidence="10 11">
    <name type="scientific">Linnemannia exigua</name>
    <dbReference type="NCBI Taxonomy" id="604196"/>
    <lineage>
        <taxon>Eukaryota</taxon>
        <taxon>Fungi</taxon>
        <taxon>Fungi incertae sedis</taxon>
        <taxon>Mucoromycota</taxon>
        <taxon>Mortierellomycotina</taxon>
        <taxon>Mortierellomycetes</taxon>
        <taxon>Mortierellales</taxon>
        <taxon>Mortierellaceae</taxon>
        <taxon>Linnemannia</taxon>
    </lineage>
</organism>
<feature type="compositionally biased region" description="Gly residues" evidence="7">
    <location>
        <begin position="976"/>
        <end position="986"/>
    </location>
</feature>
<feature type="compositionally biased region" description="Pro residues" evidence="7">
    <location>
        <begin position="371"/>
        <end position="380"/>
    </location>
</feature>
<feature type="compositionally biased region" description="Basic and acidic residues" evidence="7">
    <location>
        <begin position="957"/>
        <end position="966"/>
    </location>
</feature>
<evidence type="ECO:0000259" key="8">
    <source>
        <dbReference type="PROSITE" id="PS50009"/>
    </source>
</evidence>
<feature type="region of interest" description="Disordered" evidence="7">
    <location>
        <begin position="1217"/>
        <end position="1285"/>
    </location>
</feature>
<keyword evidence="2" id="KW-0808">Transferase</keyword>
<evidence type="ECO:0000256" key="3">
    <source>
        <dbReference type="ARBA" id="ARBA00022691"/>
    </source>
</evidence>
<dbReference type="Gene3D" id="1.25.40.20">
    <property type="entry name" value="Ankyrin repeat-containing domain"/>
    <property type="match status" value="1"/>
</dbReference>
<evidence type="ECO:0000256" key="4">
    <source>
        <dbReference type="PROSITE-ProRule" id="PRU00023"/>
    </source>
</evidence>
<dbReference type="SMART" id="SM00147">
    <property type="entry name" value="RasGEF"/>
    <property type="match status" value="1"/>
</dbReference>
<keyword evidence="4" id="KW-0040">ANK repeat</keyword>
<feature type="region of interest" description="Disordered" evidence="7">
    <location>
        <begin position="298"/>
        <end position="326"/>
    </location>
</feature>
<keyword evidence="3" id="KW-0949">S-adenosyl-L-methionine</keyword>
<dbReference type="EMBL" id="JAAAIL010000023">
    <property type="protein sequence ID" value="KAG0281318.1"/>
    <property type="molecule type" value="Genomic_DNA"/>
</dbReference>
<feature type="compositionally biased region" description="Acidic residues" evidence="7">
    <location>
        <begin position="397"/>
        <end position="411"/>
    </location>
</feature>
<feature type="region of interest" description="Disordered" evidence="7">
    <location>
        <begin position="343"/>
        <end position="474"/>
    </location>
</feature>
<dbReference type="GO" id="GO:0005737">
    <property type="term" value="C:cytoplasm"/>
    <property type="evidence" value="ECO:0007669"/>
    <property type="project" value="TreeGrafter"/>
</dbReference>
<dbReference type="PROSITE" id="PS50009">
    <property type="entry name" value="RASGEF_CAT"/>
    <property type="match status" value="1"/>
</dbReference>
<dbReference type="PANTHER" id="PTHR32379:SF1">
    <property type="entry name" value="GUANIDINOACETATE N-METHYLTRANSFERASE"/>
    <property type="match status" value="1"/>
</dbReference>
<evidence type="ECO:0000256" key="1">
    <source>
        <dbReference type="ARBA" id="ARBA00022603"/>
    </source>
</evidence>
<evidence type="ECO:0000313" key="11">
    <source>
        <dbReference type="Proteomes" id="UP001194580"/>
    </source>
</evidence>
<keyword evidence="5" id="KW-0344">Guanine-nucleotide releasing factor</keyword>